<reference evidence="2" key="1">
    <citation type="submission" date="2020-12" db="EMBL/GenBank/DDBJ databases">
        <authorList>
            <consortium name="Molecular Ecology Group"/>
        </authorList>
    </citation>
    <scope>NUCLEOTIDE SEQUENCE</scope>
    <source>
        <strain evidence="2">TBG_1078</strain>
    </source>
</reference>
<protein>
    <submittedName>
        <fullName evidence="2">(raccoon dog) hypothetical protein</fullName>
    </submittedName>
</protein>
<evidence type="ECO:0000313" key="3">
    <source>
        <dbReference type="Proteomes" id="UP000645828"/>
    </source>
</evidence>
<accession>A0A811YG73</accession>
<evidence type="ECO:0000256" key="1">
    <source>
        <dbReference type="SAM" id="MobiDB-lite"/>
    </source>
</evidence>
<comment type="caution">
    <text evidence="2">The sequence shown here is derived from an EMBL/GenBank/DDBJ whole genome shotgun (WGS) entry which is preliminary data.</text>
</comment>
<organism evidence="2 3">
    <name type="scientific">Nyctereutes procyonoides</name>
    <name type="common">Raccoon dog</name>
    <name type="synonym">Canis procyonoides</name>
    <dbReference type="NCBI Taxonomy" id="34880"/>
    <lineage>
        <taxon>Eukaryota</taxon>
        <taxon>Metazoa</taxon>
        <taxon>Chordata</taxon>
        <taxon>Craniata</taxon>
        <taxon>Vertebrata</taxon>
        <taxon>Euteleostomi</taxon>
        <taxon>Mammalia</taxon>
        <taxon>Eutheria</taxon>
        <taxon>Laurasiatheria</taxon>
        <taxon>Carnivora</taxon>
        <taxon>Caniformia</taxon>
        <taxon>Canidae</taxon>
        <taxon>Nyctereutes</taxon>
    </lineage>
</organism>
<feature type="compositionally biased region" description="Basic and acidic residues" evidence="1">
    <location>
        <begin position="157"/>
        <end position="174"/>
    </location>
</feature>
<evidence type="ECO:0000313" key="2">
    <source>
        <dbReference type="EMBL" id="CAD7676266.1"/>
    </source>
</evidence>
<feature type="compositionally biased region" description="Gly residues" evidence="1">
    <location>
        <begin position="133"/>
        <end position="143"/>
    </location>
</feature>
<gene>
    <name evidence="2" type="ORF">NYPRO_LOCUS9061</name>
</gene>
<name>A0A811YG73_NYCPR</name>
<feature type="region of interest" description="Disordered" evidence="1">
    <location>
        <begin position="102"/>
        <end position="193"/>
    </location>
</feature>
<proteinExistence type="predicted"/>
<dbReference type="AlphaFoldDB" id="A0A811YG73"/>
<dbReference type="EMBL" id="CAJHUB010000676">
    <property type="protein sequence ID" value="CAD7676266.1"/>
    <property type="molecule type" value="Genomic_DNA"/>
</dbReference>
<dbReference type="Proteomes" id="UP000645828">
    <property type="component" value="Unassembled WGS sequence"/>
</dbReference>
<keyword evidence="3" id="KW-1185">Reference proteome</keyword>
<sequence>MALDRRDHFGGCVGLYSRPTGGFPPEERRCALLTWPGRRGRARWATPPAARRCFRGSVPPRSRGAPETLRTCSPRSRAVLTGGPTVHAERGRPSRPVVLRVVLGSASGGRGQSAASLPPEDARRAARWDPGAAAGGRRAGGGGRGRRAEAEAAETQPARREERREEEAEPERPRPGRKGRRPGVSWRIPGAPG</sequence>